<dbReference type="EMBL" id="MT762120">
    <property type="protein sequence ID" value="QQO58788.1"/>
    <property type="molecule type" value="Genomic_RNA"/>
</dbReference>
<proteinExistence type="predicted"/>
<evidence type="ECO:0000256" key="1">
    <source>
        <dbReference type="ARBA" id="ARBA00004328"/>
    </source>
</evidence>
<dbReference type="GO" id="GO:0019013">
    <property type="term" value="C:viral nucleocapsid"/>
    <property type="evidence" value="ECO:0007669"/>
    <property type="project" value="UniProtKB-KW"/>
</dbReference>
<evidence type="ECO:0000256" key="2">
    <source>
        <dbReference type="ARBA" id="ARBA00022561"/>
    </source>
</evidence>
<evidence type="ECO:0000256" key="3">
    <source>
        <dbReference type="ARBA" id="ARBA00022844"/>
    </source>
</evidence>
<name>A0A7T8I1D1_9VIRU</name>
<keyword evidence="4" id="KW-0543">Viral nucleoprotein</keyword>
<dbReference type="InterPro" id="IPR057839">
    <property type="entry name" value="Fimo_NCAP"/>
</dbReference>
<dbReference type="Pfam" id="PF25629">
    <property type="entry name" value="Fimo_NCAP"/>
    <property type="match status" value="1"/>
</dbReference>
<sequence>MSYIRNKDHKMALSFKNSSGSIKAKRIKDGLVNANDIETTVIDFSYEKPDLSSVDGFSLKSLLSSDGWHIVVAYQCVTNSEQLNNNKKNNKTQKFKLFTFDIIVIPGLKPNKSKNVVSYNRFMALCIGMICYHKKWKVFNWTKKSYEENTSTIDFNEDEDFMNKLAMSAGFSKEHKYHWFYSTGFEYTFDIFPAEVIAMSLFRWSHRVELKIKYTHESDLVAPMVRQLTKKGTISDVMDIIGKSTIAKRYEEIVKDRSSTGIGTKYNDVLDEFKEIIKKISSSSLDSTIKDCLKDIEE</sequence>
<organism evidence="4">
    <name type="scientific">Emaravirus tritici</name>
    <dbReference type="NCBI Taxonomy" id="1980428"/>
    <lineage>
        <taxon>Viruses</taxon>
        <taxon>Riboviria</taxon>
        <taxon>Orthornavirae</taxon>
        <taxon>Negarnaviricota</taxon>
        <taxon>Polyploviricotina</taxon>
        <taxon>Bunyaviricetes</taxon>
        <taxon>Elliovirales</taxon>
        <taxon>Fimoviridae</taxon>
        <taxon>Emaravirus</taxon>
    </lineage>
</organism>
<protein>
    <submittedName>
        <fullName evidence="4">P3 nucleocapsid</fullName>
    </submittedName>
</protein>
<keyword evidence="3" id="KW-0946">Virion</keyword>
<keyword evidence="2" id="KW-0167">Capsid protein</keyword>
<reference evidence="4" key="1">
    <citation type="submission" date="2020-07" db="EMBL/GenBank/DDBJ databases">
        <authorList>
            <person name="Stenglein M."/>
            <person name="Albrecht T."/>
            <person name="Nachappa P."/>
        </authorList>
    </citation>
    <scope>NUCLEOTIDE SEQUENCE</scope>
    <source>
        <strain evidence="4">COPhil</strain>
    </source>
</reference>
<evidence type="ECO:0000313" key="4">
    <source>
        <dbReference type="EMBL" id="QQO58788.1"/>
    </source>
</evidence>
<accession>A0A7T8I1D1</accession>
<comment type="subcellular location">
    <subcellularLocation>
        <location evidence="1">Virion</location>
    </subcellularLocation>
</comment>